<dbReference type="PANTHER" id="PTHR35894">
    <property type="entry name" value="GENERAL SECRETION PATHWAY PROTEIN A-RELATED"/>
    <property type="match status" value="1"/>
</dbReference>
<dbReference type="Pfam" id="PF13401">
    <property type="entry name" value="AAA_22"/>
    <property type="match status" value="1"/>
</dbReference>
<dbReference type="SUPFAM" id="SSF52540">
    <property type="entry name" value="P-loop containing nucleoside triphosphate hydrolases"/>
    <property type="match status" value="1"/>
</dbReference>
<dbReference type="RefSeq" id="WP_170111379.1">
    <property type="nucleotide sequence ID" value="NZ_QAAD01000011.1"/>
</dbReference>
<dbReference type="InterPro" id="IPR049945">
    <property type="entry name" value="AAA_22"/>
</dbReference>
<dbReference type="GO" id="GO:0016887">
    <property type="term" value="F:ATP hydrolysis activity"/>
    <property type="evidence" value="ECO:0007669"/>
    <property type="project" value="InterPro"/>
</dbReference>
<protein>
    <recommendedName>
        <fullName evidence="1">ORC1/DEAH AAA+ ATPase domain-containing protein</fullName>
    </recommendedName>
</protein>
<dbReference type="Proteomes" id="UP000243525">
    <property type="component" value="Unassembled WGS sequence"/>
</dbReference>
<accession>A0A2T5C0H8</accession>
<dbReference type="Gene3D" id="3.40.50.300">
    <property type="entry name" value="P-loop containing nucleotide triphosphate hydrolases"/>
    <property type="match status" value="1"/>
</dbReference>
<evidence type="ECO:0000313" key="2">
    <source>
        <dbReference type="EMBL" id="PTN08070.1"/>
    </source>
</evidence>
<proteinExistence type="predicted"/>
<dbReference type="PANTHER" id="PTHR35894:SF5">
    <property type="entry name" value="MU-LIKE PROPHAGE FLUMU DNA TRANSPOSITION PROTEIN B"/>
    <property type="match status" value="1"/>
</dbReference>
<reference evidence="2 3" key="1">
    <citation type="submission" date="2018-04" db="EMBL/GenBank/DDBJ databases">
        <title>Genomic Encyclopedia of Archaeal and Bacterial Type Strains, Phase II (KMG-II): from individual species to whole genera.</title>
        <authorList>
            <person name="Goeker M."/>
        </authorList>
    </citation>
    <scope>NUCLEOTIDE SEQUENCE [LARGE SCALE GENOMIC DNA]</scope>
    <source>
        <strain evidence="2 3">DSM 28823</strain>
    </source>
</reference>
<evidence type="ECO:0000259" key="1">
    <source>
        <dbReference type="Pfam" id="PF13401"/>
    </source>
</evidence>
<comment type="caution">
    <text evidence="2">The sequence shown here is derived from an EMBL/GenBank/DDBJ whole genome shotgun (WGS) entry which is preliminary data.</text>
</comment>
<dbReference type="EMBL" id="QAAD01000011">
    <property type="protein sequence ID" value="PTN08070.1"/>
    <property type="molecule type" value="Genomic_DNA"/>
</dbReference>
<sequence length="304" mass="34601">MIFTLTEKETIGKRLVERQETSGLSQAAFARANEMSPADMSNIRGEKWKEQPHLVGDMKWIKFARLVDFTRKAELEWKTAQTNVKRQIDAQLNACKNYSFTAILCDDAGVGKTYACKAFAATNPHVYYIDCSNCRTRIRFVRAIARAVGINADGKIDDLFESAMYVLGLIDRPLLILDEAGDLEDKAFLELKRMYNNLEGQCGFYLVGADGLKKKIERGEAVRKVGFTEVFSRFGKKFTKIVPVEPEERRQFLIEMAHSLLDANGISDRNSRQDIIRTICLNGLKDLRTVKREVIKIRIKKEAC</sequence>
<gene>
    <name evidence="2" type="ORF">C8N47_111110</name>
</gene>
<organism evidence="2 3">
    <name type="scientific">Mangrovibacterium marinum</name>
    <dbReference type="NCBI Taxonomy" id="1639118"/>
    <lineage>
        <taxon>Bacteria</taxon>
        <taxon>Pseudomonadati</taxon>
        <taxon>Bacteroidota</taxon>
        <taxon>Bacteroidia</taxon>
        <taxon>Marinilabiliales</taxon>
        <taxon>Prolixibacteraceae</taxon>
        <taxon>Mangrovibacterium</taxon>
    </lineage>
</organism>
<feature type="domain" description="ORC1/DEAH AAA+ ATPase" evidence="1">
    <location>
        <begin position="104"/>
        <end position="214"/>
    </location>
</feature>
<dbReference type="InterPro" id="IPR052026">
    <property type="entry name" value="ExeA_AAA_ATPase_DNA-bind"/>
</dbReference>
<keyword evidence="3" id="KW-1185">Reference proteome</keyword>
<evidence type="ECO:0000313" key="3">
    <source>
        <dbReference type="Proteomes" id="UP000243525"/>
    </source>
</evidence>
<name>A0A2T5C0H8_9BACT</name>
<dbReference type="AlphaFoldDB" id="A0A2T5C0H8"/>
<dbReference type="InterPro" id="IPR027417">
    <property type="entry name" value="P-loop_NTPase"/>
</dbReference>